<comment type="function">
    <text evidence="1 7">RNaseP catalyzes the removal of the 5'-leader sequence from pre-tRNA to produce the mature 5'-terminus. It can also cleave other RNA substrates such as 4.5S RNA. The protein component plays an auxiliary but essential role in vivo by binding to the 5'-leader sequence and broadening the substrate specificity of the ribozyme.</text>
</comment>
<gene>
    <name evidence="7" type="primary">rnpA</name>
    <name evidence="9" type="ORF">Elusimicrob1349_0160</name>
</gene>
<keyword evidence="4 7" id="KW-0255">Endonuclease</keyword>
<dbReference type="PANTHER" id="PTHR33992">
    <property type="entry name" value="RIBONUCLEASE P PROTEIN COMPONENT"/>
    <property type="match status" value="1"/>
</dbReference>
<evidence type="ECO:0000256" key="8">
    <source>
        <dbReference type="NCBIfam" id="TIGR00188"/>
    </source>
</evidence>
<dbReference type="NCBIfam" id="TIGR00188">
    <property type="entry name" value="rnpA"/>
    <property type="match status" value="1"/>
</dbReference>
<evidence type="ECO:0000256" key="7">
    <source>
        <dbReference type="HAMAP-Rule" id="MF_00227"/>
    </source>
</evidence>
<evidence type="ECO:0000256" key="2">
    <source>
        <dbReference type="ARBA" id="ARBA00022694"/>
    </source>
</evidence>
<dbReference type="InterPro" id="IPR020539">
    <property type="entry name" value="RNase_P_CS"/>
</dbReference>
<evidence type="ECO:0000256" key="1">
    <source>
        <dbReference type="ARBA" id="ARBA00002663"/>
    </source>
</evidence>
<keyword evidence="5 7" id="KW-0378">Hydrolase</keyword>
<proteinExistence type="inferred from homology"/>
<protein>
    <recommendedName>
        <fullName evidence="7 8">Ribonuclease P protein component</fullName>
        <shortName evidence="7">RNase P protein</shortName>
        <shortName evidence="7">RNaseP protein</shortName>
        <ecNumber evidence="7 8">3.1.26.5</ecNumber>
    </recommendedName>
    <alternativeName>
        <fullName evidence="7">Protein C5</fullName>
    </alternativeName>
</protein>
<evidence type="ECO:0000256" key="5">
    <source>
        <dbReference type="ARBA" id="ARBA00022801"/>
    </source>
</evidence>
<comment type="similarity">
    <text evidence="7">Belongs to the RnpA family.</text>
</comment>
<dbReference type="GO" id="GO:0042781">
    <property type="term" value="F:3'-tRNA processing endoribonuclease activity"/>
    <property type="evidence" value="ECO:0007669"/>
    <property type="project" value="TreeGrafter"/>
</dbReference>
<dbReference type="AlphaFoldDB" id="A0A650ELS1"/>
<accession>A0A650ELS1</accession>
<name>A0A650ELS1_9BACT</name>
<dbReference type="GO" id="GO:0030677">
    <property type="term" value="C:ribonuclease P complex"/>
    <property type="evidence" value="ECO:0007669"/>
    <property type="project" value="TreeGrafter"/>
</dbReference>
<dbReference type="PROSITE" id="PS00648">
    <property type="entry name" value="RIBONUCLEASE_P"/>
    <property type="match status" value="1"/>
</dbReference>
<keyword evidence="3 7" id="KW-0540">Nuclease</keyword>
<dbReference type="Gene3D" id="3.30.230.10">
    <property type="match status" value="1"/>
</dbReference>
<evidence type="ECO:0000313" key="9">
    <source>
        <dbReference type="EMBL" id="QGT50546.1"/>
    </source>
</evidence>
<dbReference type="InterPro" id="IPR020568">
    <property type="entry name" value="Ribosomal_Su5_D2-typ_SF"/>
</dbReference>
<evidence type="ECO:0000256" key="3">
    <source>
        <dbReference type="ARBA" id="ARBA00022722"/>
    </source>
</evidence>
<dbReference type="GO" id="GO:0004526">
    <property type="term" value="F:ribonuclease P activity"/>
    <property type="evidence" value="ECO:0007669"/>
    <property type="project" value="UniProtKB-UniRule"/>
</dbReference>
<sequence length="125" mass="13949">MQPNGLPRLCRLHLKRDFEGIIRGGIKLQYNGVILWWRSGVRDSARPARFAVVVSRKLGPAVVRNRAKRLLREAFRLNRKHILPGTDIIVSPRDGEKLGNVQAAQDALMTLCGRAAILKSSSENA</sequence>
<organism evidence="9">
    <name type="scientific">uncultured Elusimicrobia bacterium</name>
    <dbReference type="NCBI Taxonomy" id="699876"/>
    <lineage>
        <taxon>Bacteria</taxon>
        <taxon>Pseudomonadati</taxon>
        <taxon>Elusimicrobiota</taxon>
        <taxon>Elusimicrobia</taxon>
        <taxon>environmental samples</taxon>
    </lineage>
</organism>
<dbReference type="GO" id="GO:0001682">
    <property type="term" value="P:tRNA 5'-leader removal"/>
    <property type="evidence" value="ECO:0007669"/>
    <property type="project" value="UniProtKB-UniRule"/>
</dbReference>
<keyword evidence="6 7" id="KW-0694">RNA-binding</keyword>
<dbReference type="GO" id="GO:0000049">
    <property type="term" value="F:tRNA binding"/>
    <property type="evidence" value="ECO:0007669"/>
    <property type="project" value="UniProtKB-UniRule"/>
</dbReference>
<evidence type="ECO:0000256" key="6">
    <source>
        <dbReference type="ARBA" id="ARBA00022884"/>
    </source>
</evidence>
<dbReference type="InterPro" id="IPR014721">
    <property type="entry name" value="Ribsml_uS5_D2-typ_fold_subgr"/>
</dbReference>
<dbReference type="EC" id="3.1.26.5" evidence="7 8"/>
<dbReference type="InterPro" id="IPR000100">
    <property type="entry name" value="RNase_P"/>
</dbReference>
<dbReference type="PANTHER" id="PTHR33992:SF1">
    <property type="entry name" value="RIBONUCLEASE P PROTEIN COMPONENT"/>
    <property type="match status" value="1"/>
</dbReference>
<dbReference type="HAMAP" id="MF_00227">
    <property type="entry name" value="RNase_P"/>
    <property type="match status" value="1"/>
</dbReference>
<dbReference type="EMBL" id="MN577571">
    <property type="protein sequence ID" value="QGT50546.1"/>
    <property type="molecule type" value="Genomic_DNA"/>
</dbReference>
<comment type="subunit">
    <text evidence="7">Consists of a catalytic RNA component (M1 or rnpB) and a protein subunit.</text>
</comment>
<comment type="catalytic activity">
    <reaction evidence="7">
        <text>Endonucleolytic cleavage of RNA, removing 5'-extranucleotides from tRNA precursor.</text>
        <dbReference type="EC" id="3.1.26.5"/>
    </reaction>
</comment>
<dbReference type="Pfam" id="PF00825">
    <property type="entry name" value="Ribonuclease_P"/>
    <property type="match status" value="1"/>
</dbReference>
<keyword evidence="2 7" id="KW-0819">tRNA processing</keyword>
<dbReference type="SUPFAM" id="SSF54211">
    <property type="entry name" value="Ribosomal protein S5 domain 2-like"/>
    <property type="match status" value="1"/>
</dbReference>
<evidence type="ECO:0000256" key="4">
    <source>
        <dbReference type="ARBA" id="ARBA00022759"/>
    </source>
</evidence>
<reference evidence="9" key="1">
    <citation type="journal article" date="2020" name="J. ISSAAS">
        <title>Lactobacilli and other gastrointestinal microbiota of Peromyscus leucopus, reservoir host for agents of Lyme disease and other zoonoses in North America.</title>
        <authorList>
            <person name="Milovic A."/>
            <person name="Bassam K."/>
            <person name="Shao H."/>
            <person name="Chatzistamou I."/>
            <person name="Tufts D.M."/>
            <person name="Diuk-Wasser M."/>
            <person name="Barbour A.G."/>
        </authorList>
    </citation>
    <scope>NUCLEOTIDE SEQUENCE</scope>
    <source>
        <strain evidence="9">LL30</strain>
    </source>
</reference>